<dbReference type="PROSITE" id="PS51935">
    <property type="entry name" value="NLPC_P60"/>
    <property type="match status" value="1"/>
</dbReference>
<evidence type="ECO:0000313" key="7">
    <source>
        <dbReference type="EMBL" id="PKQ28102.1"/>
    </source>
</evidence>
<sequence>MWRQVRGSRGHRGRWTGFFHDQRGGISVATMGCLAIVVVLCLFTADVGLRLSAHQQAQNAADAAALAAVQESFPLFATGVGPELAARKYAAANGATVDEIKITKGGQRVEARVSVHPQSLLLEKLGIGPEKVSSLSAAEVDMNALLASGAIWYTADPTLLNALKGFISSGHAKDFYGAVTMITLLAIQHLGKPYVWGATGPNAFDCSGLVCYVYAQIGVNLPRVTFSQVHSGKAVSPNELAPGDIVFFRHNAHVGIYLGGGWYIHAPHTGDVVKISPLSGRSDISACRRVL</sequence>
<dbReference type="PANTHER" id="PTHR47359">
    <property type="entry name" value="PEPTIDOGLYCAN DL-ENDOPEPTIDASE CWLO"/>
    <property type="match status" value="1"/>
</dbReference>
<evidence type="ECO:0000256" key="3">
    <source>
        <dbReference type="ARBA" id="ARBA00022801"/>
    </source>
</evidence>
<keyword evidence="4" id="KW-0788">Thiol protease</keyword>
<keyword evidence="5" id="KW-0812">Transmembrane</keyword>
<dbReference type="EMBL" id="PHEX01000032">
    <property type="protein sequence ID" value="PKQ28102.1"/>
    <property type="molecule type" value="Genomic_DNA"/>
</dbReference>
<dbReference type="InterPro" id="IPR028087">
    <property type="entry name" value="Tad_N"/>
</dbReference>
<keyword evidence="3" id="KW-0378">Hydrolase</keyword>
<proteinExistence type="inferred from homology"/>
<protein>
    <recommendedName>
        <fullName evidence="6">NlpC/P60 domain-containing protein</fullName>
    </recommendedName>
</protein>
<dbReference type="InterPro" id="IPR000064">
    <property type="entry name" value="NLP_P60_dom"/>
</dbReference>
<dbReference type="Gene3D" id="3.90.1720.10">
    <property type="entry name" value="endopeptidase domain like (from Nostoc punctiforme)"/>
    <property type="match status" value="1"/>
</dbReference>
<organism evidence="7 8">
    <name type="scientific">Candidatus Anoxymicrobium japonicum</name>
    <dbReference type="NCBI Taxonomy" id="2013648"/>
    <lineage>
        <taxon>Bacteria</taxon>
        <taxon>Bacillati</taxon>
        <taxon>Actinomycetota</taxon>
        <taxon>Candidatus Geothermincolia</taxon>
        <taxon>Candidatus Geothermincolales</taxon>
        <taxon>Candidatus Anoxymicrobiaceae</taxon>
        <taxon>Candidatus Anoxymicrobium</taxon>
    </lineage>
</organism>
<dbReference type="GO" id="GO:0006508">
    <property type="term" value="P:proteolysis"/>
    <property type="evidence" value="ECO:0007669"/>
    <property type="project" value="UniProtKB-KW"/>
</dbReference>
<keyword evidence="2" id="KW-0645">Protease</keyword>
<reference evidence="7 8" key="1">
    <citation type="journal article" date="2017" name="ISME J.">
        <title>Potential for microbial H2 and metal transformations associated with novel bacteria and archaea in deep terrestrial subsurface sediments.</title>
        <authorList>
            <person name="Hernsdorf A.W."/>
            <person name="Amano Y."/>
            <person name="Miyakawa K."/>
            <person name="Ise K."/>
            <person name="Suzuki Y."/>
            <person name="Anantharaman K."/>
            <person name="Probst A."/>
            <person name="Burstein D."/>
            <person name="Thomas B.C."/>
            <person name="Banfield J.F."/>
        </authorList>
    </citation>
    <scope>NUCLEOTIDE SEQUENCE [LARGE SCALE GENOMIC DNA]</scope>
    <source>
        <strain evidence="7">HGW-Actinobacteria-3</strain>
    </source>
</reference>
<dbReference type="InterPro" id="IPR038765">
    <property type="entry name" value="Papain-like_cys_pep_sf"/>
</dbReference>
<dbReference type="GO" id="GO:0008234">
    <property type="term" value="F:cysteine-type peptidase activity"/>
    <property type="evidence" value="ECO:0007669"/>
    <property type="project" value="UniProtKB-KW"/>
</dbReference>
<evidence type="ECO:0000256" key="5">
    <source>
        <dbReference type="SAM" id="Phobius"/>
    </source>
</evidence>
<feature type="transmembrane region" description="Helical" evidence="5">
    <location>
        <begin position="24"/>
        <end position="45"/>
    </location>
</feature>
<dbReference type="Pfam" id="PF13400">
    <property type="entry name" value="Tad"/>
    <property type="match status" value="1"/>
</dbReference>
<dbReference type="AlphaFoldDB" id="A0A2N3G654"/>
<evidence type="ECO:0000259" key="6">
    <source>
        <dbReference type="PROSITE" id="PS51935"/>
    </source>
</evidence>
<keyword evidence="5" id="KW-1133">Transmembrane helix</keyword>
<evidence type="ECO:0000256" key="2">
    <source>
        <dbReference type="ARBA" id="ARBA00022670"/>
    </source>
</evidence>
<name>A0A2N3G654_9ACTN</name>
<dbReference type="Pfam" id="PF00877">
    <property type="entry name" value="NLPC_P60"/>
    <property type="match status" value="1"/>
</dbReference>
<comment type="similarity">
    <text evidence="1">Belongs to the peptidase C40 family.</text>
</comment>
<dbReference type="SUPFAM" id="SSF54001">
    <property type="entry name" value="Cysteine proteinases"/>
    <property type="match status" value="1"/>
</dbReference>
<dbReference type="PANTHER" id="PTHR47359:SF3">
    <property type="entry name" value="NLP_P60 DOMAIN-CONTAINING PROTEIN-RELATED"/>
    <property type="match status" value="1"/>
</dbReference>
<accession>A0A2N3G654</accession>
<evidence type="ECO:0000256" key="1">
    <source>
        <dbReference type="ARBA" id="ARBA00007074"/>
    </source>
</evidence>
<comment type="caution">
    <text evidence="7">The sequence shown here is derived from an EMBL/GenBank/DDBJ whole genome shotgun (WGS) entry which is preliminary data.</text>
</comment>
<keyword evidence="5" id="KW-0472">Membrane</keyword>
<evidence type="ECO:0000256" key="4">
    <source>
        <dbReference type="ARBA" id="ARBA00022807"/>
    </source>
</evidence>
<evidence type="ECO:0000313" key="8">
    <source>
        <dbReference type="Proteomes" id="UP000233654"/>
    </source>
</evidence>
<dbReference type="InterPro" id="IPR051794">
    <property type="entry name" value="PG_Endopeptidase_C40"/>
</dbReference>
<feature type="domain" description="NlpC/P60" evidence="6">
    <location>
        <begin position="176"/>
        <end position="291"/>
    </location>
</feature>
<dbReference type="Proteomes" id="UP000233654">
    <property type="component" value="Unassembled WGS sequence"/>
</dbReference>
<gene>
    <name evidence="7" type="ORF">CVT63_04520</name>
</gene>